<protein>
    <submittedName>
        <fullName evidence="3">Guanylate-binding family protein</fullName>
    </submittedName>
</protein>
<evidence type="ECO:0000256" key="2">
    <source>
        <dbReference type="SAM" id="Phobius"/>
    </source>
</evidence>
<evidence type="ECO:0000256" key="1">
    <source>
        <dbReference type="SAM" id="MobiDB-lite"/>
    </source>
</evidence>
<evidence type="ECO:0000313" key="3">
    <source>
        <dbReference type="EMBL" id="JAC81858.1"/>
    </source>
</evidence>
<feature type="transmembrane region" description="Helical" evidence="2">
    <location>
        <begin position="269"/>
        <end position="292"/>
    </location>
</feature>
<gene>
    <name evidence="3" type="ORF">TSPGSL018_6981</name>
</gene>
<sequence length="406" mass="45116">MGWPSLTCSARGSASSKTRTSTRTMWRRGTASAPSCTASQPRRPWEAKITGRELAQLVRQVVKILNTHKIPTVTNIIDSYNSDVVARCLKGYVEELDSLQLPVDGGLLESFHKQALSRAMARLEGERFGRPEAAQAPGGSDQDPLAERLAEAVEREHKVHVVSNQYESSKACEQLELSCEDELEQLRGMRVPSLRKFEQRSDRCHGAFERGCLGPSLAQYSERLAKARSRARKEFLADYNSRLFQGLLVASLALIGVFRFLLSVPALELCGWALFLGLECSGQLGFGATALYDTAAWRILMWVWESAVYNGTVDLETHWAYLLAAVGLGLWLWLAVRRWRRGAAPAAGAAPRRRPRSPTRCGTSMSESAEGLSLHQKGEGERLLPLPFHGSHPPPSGPHFRQRRQR</sequence>
<dbReference type="Gene3D" id="1.20.1000.10">
    <property type="entry name" value="Guanylate-binding protein, C-terminal domain"/>
    <property type="match status" value="1"/>
</dbReference>
<dbReference type="GO" id="GO:0005525">
    <property type="term" value="F:GTP binding"/>
    <property type="evidence" value="ECO:0007669"/>
    <property type="project" value="InterPro"/>
</dbReference>
<dbReference type="PANTHER" id="PTHR10751">
    <property type="entry name" value="GUANYLATE BINDING PROTEIN"/>
    <property type="match status" value="1"/>
</dbReference>
<feature type="region of interest" description="Disordered" evidence="1">
    <location>
        <begin position="347"/>
        <end position="406"/>
    </location>
</feature>
<dbReference type="SUPFAM" id="SSF48340">
    <property type="entry name" value="Interferon-induced guanylate-binding protein 1 (GBP1), C-terminal domain"/>
    <property type="match status" value="1"/>
</dbReference>
<dbReference type="AlphaFoldDB" id="A0A061SC38"/>
<keyword evidence="2" id="KW-0812">Transmembrane</keyword>
<organism evidence="3">
    <name type="scientific">Tetraselmis sp. GSL018</name>
    <dbReference type="NCBI Taxonomy" id="582737"/>
    <lineage>
        <taxon>Eukaryota</taxon>
        <taxon>Viridiplantae</taxon>
        <taxon>Chlorophyta</taxon>
        <taxon>core chlorophytes</taxon>
        <taxon>Chlorodendrophyceae</taxon>
        <taxon>Chlorodendrales</taxon>
        <taxon>Chlorodendraceae</taxon>
        <taxon>Tetraselmis</taxon>
    </lineage>
</organism>
<keyword evidence="2" id="KW-0472">Membrane</keyword>
<feature type="compositionally biased region" description="Low complexity" evidence="1">
    <location>
        <begin position="9"/>
        <end position="30"/>
    </location>
</feature>
<accession>A0A061SC38</accession>
<feature type="region of interest" description="Disordered" evidence="1">
    <location>
        <begin position="1"/>
        <end position="42"/>
    </location>
</feature>
<dbReference type="InterPro" id="IPR036543">
    <property type="entry name" value="Guanylate-bd_C_sf"/>
</dbReference>
<reference evidence="3" key="1">
    <citation type="submission" date="2014-05" db="EMBL/GenBank/DDBJ databases">
        <title>The transcriptome of the halophilic microalga Tetraselmis sp. GSL018 isolated from the Great Salt Lake, Utah.</title>
        <authorList>
            <person name="Jinkerson R.E."/>
            <person name="D'Adamo S."/>
            <person name="Posewitz M.C."/>
        </authorList>
    </citation>
    <scope>NUCLEOTIDE SEQUENCE</scope>
    <source>
        <strain evidence="3">GSL018</strain>
    </source>
</reference>
<dbReference type="GO" id="GO:0003924">
    <property type="term" value="F:GTPase activity"/>
    <property type="evidence" value="ECO:0007669"/>
    <property type="project" value="InterPro"/>
</dbReference>
<proteinExistence type="predicted"/>
<dbReference type="EMBL" id="GBEZ01003265">
    <property type="protein sequence ID" value="JAC81858.1"/>
    <property type="molecule type" value="Transcribed_RNA"/>
</dbReference>
<feature type="transmembrane region" description="Helical" evidence="2">
    <location>
        <begin position="243"/>
        <end position="262"/>
    </location>
</feature>
<keyword evidence="2" id="KW-1133">Transmembrane helix</keyword>
<feature type="transmembrane region" description="Helical" evidence="2">
    <location>
        <begin position="318"/>
        <end position="336"/>
    </location>
</feature>
<name>A0A061SC38_9CHLO</name>